<sequence length="157" mass="18295">MYAILVCGKSDEITYKDDADKNQEKNFSVLDYETEAFRWNNNDEQFTWKVHTTTKGWNPNRRCSDPASSTWDHLSFAFYFPDENQTLDLPPELFTIETKLATEILPETRKTGSKDKRTEYEQSSDEKIVAKLNEKISRCDVERQIITPFSGLVIIPE</sequence>
<organism evidence="1 2">
    <name type="scientific">Panagrolaimus davidi</name>
    <dbReference type="NCBI Taxonomy" id="227884"/>
    <lineage>
        <taxon>Eukaryota</taxon>
        <taxon>Metazoa</taxon>
        <taxon>Ecdysozoa</taxon>
        <taxon>Nematoda</taxon>
        <taxon>Chromadorea</taxon>
        <taxon>Rhabditida</taxon>
        <taxon>Tylenchina</taxon>
        <taxon>Panagrolaimomorpha</taxon>
        <taxon>Panagrolaimoidea</taxon>
        <taxon>Panagrolaimidae</taxon>
        <taxon>Panagrolaimus</taxon>
    </lineage>
</organism>
<accession>A0A914P7G6</accession>
<dbReference type="AlphaFoldDB" id="A0A914P7G6"/>
<evidence type="ECO:0000313" key="1">
    <source>
        <dbReference type="Proteomes" id="UP000887578"/>
    </source>
</evidence>
<proteinExistence type="predicted"/>
<dbReference type="WBParaSite" id="PDA_v2.g11111.t1">
    <property type="protein sequence ID" value="PDA_v2.g11111.t1"/>
    <property type="gene ID" value="PDA_v2.g11111"/>
</dbReference>
<name>A0A914P7G6_9BILA</name>
<dbReference type="Proteomes" id="UP000887578">
    <property type="component" value="Unplaced"/>
</dbReference>
<reference evidence="2" key="1">
    <citation type="submission" date="2022-11" db="UniProtKB">
        <authorList>
            <consortium name="WormBaseParasite"/>
        </authorList>
    </citation>
    <scope>IDENTIFICATION</scope>
</reference>
<keyword evidence="1" id="KW-1185">Reference proteome</keyword>
<evidence type="ECO:0000313" key="2">
    <source>
        <dbReference type="WBParaSite" id="PDA_v2.g11111.t1"/>
    </source>
</evidence>
<protein>
    <submittedName>
        <fullName evidence="2">Uncharacterized protein</fullName>
    </submittedName>
</protein>